<sequence>MNIGNGKLIVVLGPVGVGKSTVIRHLMAILNNRGFRVRREFIKSFHGPAYLLWVIMAKLLNLPGKYAPWYLIPKSGRVKLASILMILSAYIDVFINVPIKLLVIFMSKVLGFTVVSEEYLPSMLFDYLYSYIDLGVRGSLSRLPIRVLLSMFIRYRPDVTVVLNAGDAELLRRWLLRGYGDPQPIRYVHLQRWFLINYVANDGRLKTTLINSDGLSIADTVKTLIREGSLIGNA</sequence>
<keyword evidence="3" id="KW-1185">Reference proteome</keyword>
<reference evidence="3" key="2">
    <citation type="journal article" date="2010" name="Stand. Genomic Sci.">
        <title>Complete genome sequence of Vulcanisaeta distributa type strain (IC-017T).</title>
        <authorList>
            <person name="Mavromatis K."/>
            <person name="Sikorski J."/>
            <person name="Pabst E."/>
            <person name="Teshima H."/>
            <person name="Lapidus A."/>
            <person name="Lucas S."/>
            <person name="Nolan M."/>
            <person name="Glavina Del Rio T."/>
            <person name="Cheng J."/>
            <person name="Bruce D."/>
            <person name="Goodwin L."/>
            <person name="Pitluck S."/>
            <person name="Liolios K."/>
            <person name="Ivanova N."/>
            <person name="Mikhailova N."/>
            <person name="Pati A."/>
            <person name="Chen A."/>
            <person name="Palaniappan K."/>
            <person name="Land M."/>
            <person name="Hauser L."/>
            <person name="Chang Y."/>
            <person name="Jeffries C."/>
            <person name="Rohde M."/>
            <person name="Spring S."/>
            <person name="Goker M."/>
            <person name="Wirth R."/>
            <person name="Woyke T."/>
            <person name="Bristow J."/>
            <person name="Eisen J."/>
            <person name="Markowitz V."/>
            <person name="Hugenholtz P."/>
            <person name="Klenk H."/>
            <person name="Kyrpides N."/>
        </authorList>
    </citation>
    <scope>NUCLEOTIDE SEQUENCE [LARGE SCALE GENOMIC DNA]</scope>
    <source>
        <strain evidence="3">DSM 14429 / JCM 11212 / NBRC 100878 / IC-017</strain>
    </source>
</reference>
<keyword evidence="1" id="KW-0472">Membrane</keyword>
<feature type="transmembrane region" description="Helical" evidence="1">
    <location>
        <begin position="80"/>
        <end position="99"/>
    </location>
</feature>
<dbReference type="eggNOG" id="arCOG01891">
    <property type="taxonomic scope" value="Archaea"/>
</dbReference>
<name>E1QUC7_VULDI</name>
<dbReference type="EMBL" id="CP002100">
    <property type="protein sequence ID" value="ADN49853.1"/>
    <property type="molecule type" value="Genomic_DNA"/>
</dbReference>
<dbReference type="GeneID" id="9751371"/>
<evidence type="ECO:0000313" key="2">
    <source>
        <dbReference type="EMBL" id="ADN49853.1"/>
    </source>
</evidence>
<dbReference type="InterPro" id="IPR027417">
    <property type="entry name" value="P-loop_NTPase"/>
</dbReference>
<dbReference type="KEGG" id="vdi:Vdis_0453"/>
<dbReference type="AlphaFoldDB" id="E1QUC7"/>
<proteinExistence type="predicted"/>
<evidence type="ECO:0000313" key="3">
    <source>
        <dbReference type="Proteomes" id="UP000006681"/>
    </source>
</evidence>
<keyword evidence="1" id="KW-0812">Transmembrane</keyword>
<dbReference type="STRING" id="572478.Vdis_0453"/>
<feature type="transmembrane region" description="Helical" evidence="1">
    <location>
        <begin position="41"/>
        <end position="60"/>
    </location>
</feature>
<protein>
    <submittedName>
        <fullName evidence="2">Uncharacterized protein</fullName>
    </submittedName>
</protein>
<keyword evidence="1" id="KW-1133">Transmembrane helix</keyword>
<dbReference type="OrthoDB" id="382021at2157"/>
<dbReference type="Gene3D" id="3.40.50.300">
    <property type="entry name" value="P-loop containing nucleotide triphosphate hydrolases"/>
    <property type="match status" value="1"/>
</dbReference>
<dbReference type="HOGENOM" id="CLU_1182925_0_0_2"/>
<organism evidence="2 3">
    <name type="scientific">Vulcanisaeta distributa (strain DSM 14429 / JCM 11212 / NBRC 100878 / IC-017)</name>
    <dbReference type="NCBI Taxonomy" id="572478"/>
    <lineage>
        <taxon>Archaea</taxon>
        <taxon>Thermoproteota</taxon>
        <taxon>Thermoprotei</taxon>
        <taxon>Thermoproteales</taxon>
        <taxon>Thermoproteaceae</taxon>
        <taxon>Vulcanisaeta</taxon>
    </lineage>
</organism>
<evidence type="ECO:0000256" key="1">
    <source>
        <dbReference type="SAM" id="Phobius"/>
    </source>
</evidence>
<dbReference type="SUPFAM" id="SSF52540">
    <property type="entry name" value="P-loop containing nucleoside triphosphate hydrolases"/>
    <property type="match status" value="1"/>
</dbReference>
<accession>E1QUC7</accession>
<reference evidence="2 3" key="1">
    <citation type="journal article" date="2010" name="Stand. Genomic Sci.">
        <title>Complete genome sequence of Vulcanisaeta distributa type strain (IC-017).</title>
        <authorList>
            <person name="Mavromatis K."/>
            <person name="Sikorski J."/>
            <person name="Pabst E."/>
            <person name="Teshima H."/>
            <person name="Lapidus A."/>
            <person name="Lucas S."/>
            <person name="Nolan M."/>
            <person name="Glavina Del Rio T."/>
            <person name="Cheng J.F."/>
            <person name="Bruce D."/>
            <person name="Goodwin L."/>
            <person name="Pitluck S."/>
            <person name="Liolios K."/>
            <person name="Ivanova N."/>
            <person name="Mikhailova N."/>
            <person name="Pati A."/>
            <person name="Chen A."/>
            <person name="Palaniappan K."/>
            <person name="Land M."/>
            <person name="Hauser L."/>
            <person name="Chang Y.J."/>
            <person name="Jeffries C.D."/>
            <person name="Rohde M."/>
            <person name="Spring S."/>
            <person name="Goker M."/>
            <person name="Wirth R."/>
            <person name="Woyke T."/>
            <person name="Bristow J."/>
            <person name="Eisen J.A."/>
            <person name="Markowitz V."/>
            <person name="Hugenholtz P."/>
            <person name="Klenk H.P."/>
            <person name="Kyrpides N.C."/>
        </authorList>
    </citation>
    <scope>NUCLEOTIDE SEQUENCE [LARGE SCALE GENOMIC DNA]</scope>
    <source>
        <strain evidence="3">DSM 14429 / JCM 11212 / NBRC 100878 / IC-017</strain>
    </source>
</reference>
<dbReference type="Proteomes" id="UP000006681">
    <property type="component" value="Chromosome"/>
</dbReference>
<gene>
    <name evidence="2" type="ordered locus">Vdis_0453</name>
</gene>
<dbReference type="RefSeq" id="WP_013335578.1">
    <property type="nucleotide sequence ID" value="NC_014537.1"/>
</dbReference>